<comment type="similarity">
    <text evidence="1">Belongs to the ABC transporter superfamily.</text>
</comment>
<keyword evidence="3" id="KW-0029">Amino-acid transport</keyword>
<accession>A0A1H8SI78</accession>
<dbReference type="SUPFAM" id="SSF52540">
    <property type="entry name" value="P-loop containing nucleoside triphosphate hydrolases"/>
    <property type="match status" value="1"/>
</dbReference>
<evidence type="ECO:0000256" key="1">
    <source>
        <dbReference type="ARBA" id="ARBA00005417"/>
    </source>
</evidence>
<keyword evidence="5" id="KW-0547">Nucleotide-binding</keyword>
<name>A0A1H8SI78_9EURY</name>
<dbReference type="PANTHER" id="PTHR43820:SF4">
    <property type="entry name" value="HIGH-AFFINITY BRANCHED-CHAIN AMINO ACID TRANSPORT ATP-BINDING PROTEIN LIVF"/>
    <property type="match status" value="1"/>
</dbReference>
<evidence type="ECO:0000313" key="6">
    <source>
        <dbReference type="Proteomes" id="UP000199126"/>
    </source>
</evidence>
<dbReference type="GO" id="GO:0015807">
    <property type="term" value="P:L-amino acid transport"/>
    <property type="evidence" value="ECO:0007669"/>
    <property type="project" value="TreeGrafter"/>
</dbReference>
<gene>
    <name evidence="5" type="ORF">SAMN04487948_105111</name>
</gene>
<organism evidence="5 6">
    <name type="scientific">Halogranum amylolyticum</name>
    <dbReference type="NCBI Taxonomy" id="660520"/>
    <lineage>
        <taxon>Archaea</taxon>
        <taxon>Methanobacteriati</taxon>
        <taxon>Methanobacteriota</taxon>
        <taxon>Stenosarchaea group</taxon>
        <taxon>Halobacteria</taxon>
        <taxon>Halobacteriales</taxon>
        <taxon>Haloferacaceae</taxon>
    </lineage>
</organism>
<reference evidence="6" key="1">
    <citation type="submission" date="2016-10" db="EMBL/GenBank/DDBJ databases">
        <authorList>
            <person name="Varghese N."/>
            <person name="Submissions S."/>
        </authorList>
    </citation>
    <scope>NUCLEOTIDE SEQUENCE [LARGE SCALE GENOMIC DNA]</scope>
    <source>
        <strain evidence="6">CGMCC 1.10121</strain>
    </source>
</reference>
<dbReference type="GO" id="GO:0005524">
    <property type="term" value="F:ATP binding"/>
    <property type="evidence" value="ECO:0007669"/>
    <property type="project" value="UniProtKB-KW"/>
</dbReference>
<dbReference type="Gene3D" id="3.40.50.300">
    <property type="entry name" value="P-loop containing nucleotide triphosphate hydrolases"/>
    <property type="match status" value="1"/>
</dbReference>
<evidence type="ECO:0000256" key="3">
    <source>
        <dbReference type="ARBA" id="ARBA00022970"/>
    </source>
</evidence>
<sequence>MLAFSRALVIEQGLLLVDEPSTGLAPSIVEDVFRNVQTVNELGTSILMVEQNARGGSVISDRDDVFDRGTVAYEGKAGELLDDPEVSQLCRGRRQRVRKGELGQSSSYAKTSS</sequence>
<dbReference type="InterPro" id="IPR027417">
    <property type="entry name" value="P-loop_NTPase"/>
</dbReference>
<proteinExistence type="inferred from homology"/>
<feature type="region of interest" description="Disordered" evidence="4">
    <location>
        <begin position="92"/>
        <end position="113"/>
    </location>
</feature>
<feature type="compositionally biased region" description="Polar residues" evidence="4">
    <location>
        <begin position="103"/>
        <end position="113"/>
    </location>
</feature>
<dbReference type="PANTHER" id="PTHR43820">
    <property type="entry name" value="HIGH-AFFINITY BRANCHED-CHAIN AMINO ACID TRANSPORT ATP-BINDING PROTEIN LIVF"/>
    <property type="match status" value="1"/>
</dbReference>
<protein>
    <submittedName>
        <fullName evidence="5">Branched-chain amino acid transport system ATP-binding protein</fullName>
    </submittedName>
</protein>
<dbReference type="AlphaFoldDB" id="A0A1H8SI78"/>
<dbReference type="EMBL" id="FODV01000005">
    <property type="protein sequence ID" value="SEO78275.1"/>
    <property type="molecule type" value="Genomic_DNA"/>
</dbReference>
<evidence type="ECO:0000256" key="4">
    <source>
        <dbReference type="SAM" id="MobiDB-lite"/>
    </source>
</evidence>
<dbReference type="Proteomes" id="UP000199126">
    <property type="component" value="Unassembled WGS sequence"/>
</dbReference>
<keyword evidence="2" id="KW-0813">Transport</keyword>
<evidence type="ECO:0000313" key="5">
    <source>
        <dbReference type="EMBL" id="SEO78275.1"/>
    </source>
</evidence>
<keyword evidence="5" id="KW-0067">ATP-binding</keyword>
<keyword evidence="6" id="KW-1185">Reference proteome</keyword>
<dbReference type="GO" id="GO:0015658">
    <property type="term" value="F:branched-chain amino acid transmembrane transporter activity"/>
    <property type="evidence" value="ECO:0007669"/>
    <property type="project" value="TreeGrafter"/>
</dbReference>
<dbReference type="InterPro" id="IPR052156">
    <property type="entry name" value="BCAA_Transport_ATP-bd_LivF"/>
</dbReference>
<evidence type="ECO:0000256" key="2">
    <source>
        <dbReference type="ARBA" id="ARBA00022448"/>
    </source>
</evidence>